<evidence type="ECO:0000259" key="4">
    <source>
        <dbReference type="Pfam" id="PF07804"/>
    </source>
</evidence>
<protein>
    <submittedName>
        <fullName evidence="6">Type II toxin-antitoxin system HipA family toxin</fullName>
    </submittedName>
</protein>
<evidence type="ECO:0000259" key="5">
    <source>
        <dbReference type="Pfam" id="PF13657"/>
    </source>
</evidence>
<dbReference type="RefSeq" id="WP_344105448.1">
    <property type="nucleotide sequence ID" value="NZ_BAAANL010000008.1"/>
</dbReference>
<keyword evidence="7" id="KW-1185">Reference proteome</keyword>
<comment type="similarity">
    <text evidence="1">Belongs to the HipA Ser/Thr kinase family.</text>
</comment>
<keyword evidence="2" id="KW-0808">Transferase</keyword>
<feature type="domain" description="HipA-like C-terminal" evidence="4">
    <location>
        <begin position="173"/>
        <end position="387"/>
    </location>
</feature>
<dbReference type="Pfam" id="PF07804">
    <property type="entry name" value="HipA_C"/>
    <property type="match status" value="1"/>
</dbReference>
<evidence type="ECO:0000256" key="2">
    <source>
        <dbReference type="ARBA" id="ARBA00022679"/>
    </source>
</evidence>
<dbReference type="InterPro" id="IPR052028">
    <property type="entry name" value="HipA_Ser/Thr_kinase"/>
</dbReference>
<dbReference type="InterPro" id="IPR012893">
    <property type="entry name" value="HipA-like_C"/>
</dbReference>
<accession>A0ABN2NL72</accession>
<evidence type="ECO:0000256" key="1">
    <source>
        <dbReference type="ARBA" id="ARBA00010164"/>
    </source>
</evidence>
<reference evidence="6 7" key="1">
    <citation type="journal article" date="2019" name="Int. J. Syst. Evol. Microbiol.">
        <title>The Global Catalogue of Microorganisms (GCM) 10K type strain sequencing project: providing services to taxonomists for standard genome sequencing and annotation.</title>
        <authorList>
            <consortium name="The Broad Institute Genomics Platform"/>
            <consortium name="The Broad Institute Genome Sequencing Center for Infectious Disease"/>
            <person name="Wu L."/>
            <person name="Ma J."/>
        </authorList>
    </citation>
    <scope>NUCLEOTIDE SEQUENCE [LARGE SCALE GENOMIC DNA]</scope>
    <source>
        <strain evidence="6 7">JCM 14326</strain>
    </source>
</reference>
<dbReference type="PANTHER" id="PTHR37419:SF8">
    <property type="entry name" value="TOXIN YJJJ"/>
    <property type="match status" value="1"/>
</dbReference>
<dbReference type="Pfam" id="PF13657">
    <property type="entry name" value="Couple_hipA"/>
    <property type="match status" value="1"/>
</dbReference>
<proteinExistence type="inferred from homology"/>
<sequence length="416" mass="45278">MTTSEKTAPDHAFVWIWLPGAHDPVVAGRLEELGEVLAFTYARSYVARPDAVPLYLPELPLGPGRRRPASGLDVAGCIADAAPDAWGRRVILARHLGHVDRMSDTDDLSLLTYLLESGSDRIGALDFQASPTEYIPRSPSRQAGLEELMAAADHLQAGTPLSPDIAEALVRGTSIGGARPKALLYDGGRSLIAKFSSSSDTYPVVKAEAAAMWLAQEAGIRVPASRNIEVVGKDVLVVERFDRDGVGGRRQIVSALTMLGLSEMTGRYATYPDLADLIRARFTEPTATLRELFTRIVFNVAVGNNDDHARNHAAFWDGTALTLTPAYDLCPQPRSGNETAQAMAIGRDGSRDSRFSVCVAAAGEYLLDKSDAQEVVDHVVGTIDERWPEAADTARLTQVERDRLWHRQILNESVFY</sequence>
<dbReference type="PANTHER" id="PTHR37419">
    <property type="entry name" value="SERINE/THREONINE-PROTEIN KINASE TOXIN HIPA"/>
    <property type="match status" value="1"/>
</dbReference>
<feature type="domain" description="HipA N-terminal subdomain 1" evidence="5">
    <location>
        <begin position="26"/>
        <end position="127"/>
    </location>
</feature>
<gene>
    <name evidence="6" type="ORF">GCM10009751_35040</name>
</gene>
<name>A0ABN2NL72_9MICO</name>
<dbReference type="Proteomes" id="UP001501094">
    <property type="component" value="Unassembled WGS sequence"/>
</dbReference>
<organism evidence="6 7">
    <name type="scientific">Myceligenerans crystallogenes</name>
    <dbReference type="NCBI Taxonomy" id="316335"/>
    <lineage>
        <taxon>Bacteria</taxon>
        <taxon>Bacillati</taxon>
        <taxon>Actinomycetota</taxon>
        <taxon>Actinomycetes</taxon>
        <taxon>Micrococcales</taxon>
        <taxon>Promicromonosporaceae</taxon>
        <taxon>Myceligenerans</taxon>
    </lineage>
</organism>
<evidence type="ECO:0000313" key="7">
    <source>
        <dbReference type="Proteomes" id="UP001501094"/>
    </source>
</evidence>
<evidence type="ECO:0000313" key="6">
    <source>
        <dbReference type="EMBL" id="GAA1872668.1"/>
    </source>
</evidence>
<dbReference type="InterPro" id="IPR017508">
    <property type="entry name" value="HipA_N1"/>
</dbReference>
<dbReference type="EMBL" id="BAAANL010000008">
    <property type="protein sequence ID" value="GAA1872668.1"/>
    <property type="molecule type" value="Genomic_DNA"/>
</dbReference>
<evidence type="ECO:0000256" key="3">
    <source>
        <dbReference type="ARBA" id="ARBA00022777"/>
    </source>
</evidence>
<comment type="caution">
    <text evidence="6">The sequence shown here is derived from an EMBL/GenBank/DDBJ whole genome shotgun (WGS) entry which is preliminary data.</text>
</comment>
<keyword evidence="3" id="KW-0418">Kinase</keyword>